<dbReference type="EMBL" id="JAJEKE010000018">
    <property type="protein sequence ID" value="MCQ1531157.1"/>
    <property type="molecule type" value="Genomic_DNA"/>
</dbReference>
<dbReference type="InterPro" id="IPR027417">
    <property type="entry name" value="P-loop_NTPase"/>
</dbReference>
<proteinExistence type="predicted"/>
<gene>
    <name evidence="3" type="ORF">LJD61_16645</name>
</gene>
<dbReference type="Gene3D" id="3.40.50.300">
    <property type="entry name" value="P-loop containing nucleotide triphosphate hydrolases"/>
    <property type="match status" value="1"/>
</dbReference>
<dbReference type="Pfam" id="PF13304">
    <property type="entry name" value="AAA_21"/>
    <property type="match status" value="1"/>
</dbReference>
<reference evidence="3 4" key="1">
    <citation type="submission" date="2021-10" db="EMBL/GenBank/DDBJ databases">
        <title>Lutispora strain m25 sp. nov., a thermophilic, non-spore-forming bacterium isolated from a lab-scale methanogenic bioreactor digesting anaerobic sludge.</title>
        <authorList>
            <person name="El Houari A."/>
            <person name="Mcdonald J."/>
        </authorList>
    </citation>
    <scope>NUCLEOTIDE SEQUENCE [LARGE SCALE GENOMIC DNA]</scope>
    <source>
        <strain evidence="4">m25</strain>
    </source>
</reference>
<keyword evidence="4" id="KW-1185">Reference proteome</keyword>
<accession>A0ABT1NIY5</accession>
<dbReference type="CDD" id="cd00267">
    <property type="entry name" value="ABC_ATPase"/>
    <property type="match status" value="1"/>
</dbReference>
<dbReference type="RefSeq" id="WP_255228677.1">
    <property type="nucleotide sequence ID" value="NZ_JAJEKE010000018.1"/>
</dbReference>
<evidence type="ECO:0000313" key="4">
    <source>
        <dbReference type="Proteomes" id="UP001651880"/>
    </source>
</evidence>
<dbReference type="Proteomes" id="UP001651880">
    <property type="component" value="Unassembled WGS sequence"/>
</dbReference>
<dbReference type="PANTHER" id="PTHR32182:SF22">
    <property type="entry name" value="ATP-DEPENDENT ENDONUCLEASE, OLD FAMILY-RELATED"/>
    <property type="match status" value="1"/>
</dbReference>
<dbReference type="Pfam" id="PF13476">
    <property type="entry name" value="AAA_23"/>
    <property type="match status" value="1"/>
</dbReference>
<name>A0ABT1NIY5_9FIRM</name>
<feature type="domain" description="Rad50/SbcC-type AAA" evidence="2">
    <location>
        <begin position="7"/>
        <end position="176"/>
    </location>
</feature>
<comment type="caution">
    <text evidence="3">The sequence shown here is derived from an EMBL/GenBank/DDBJ whole genome shotgun (WGS) entry which is preliminary data.</text>
</comment>
<dbReference type="PIRSF" id="PIRSF029347">
    <property type="entry name" value="RecF"/>
    <property type="match status" value="1"/>
</dbReference>
<evidence type="ECO:0000313" key="3">
    <source>
        <dbReference type="EMBL" id="MCQ1531157.1"/>
    </source>
</evidence>
<dbReference type="SUPFAM" id="SSF52540">
    <property type="entry name" value="P-loop containing nucleoside triphosphate hydrolases"/>
    <property type="match status" value="1"/>
</dbReference>
<dbReference type="InterPro" id="IPR003959">
    <property type="entry name" value="ATPase_AAA_core"/>
</dbReference>
<organism evidence="3 4">
    <name type="scientific">Lutispora saccharofermentans</name>
    <dbReference type="NCBI Taxonomy" id="3024236"/>
    <lineage>
        <taxon>Bacteria</taxon>
        <taxon>Bacillati</taxon>
        <taxon>Bacillota</taxon>
        <taxon>Clostridia</taxon>
        <taxon>Lutisporales</taxon>
        <taxon>Lutisporaceae</taxon>
        <taxon>Lutispora</taxon>
    </lineage>
</organism>
<evidence type="ECO:0000259" key="1">
    <source>
        <dbReference type="Pfam" id="PF13304"/>
    </source>
</evidence>
<sequence>MANKLNRIILKGYKSIRDIDIEFRPLNVLIGANGAGKSNFVSFIRLLNFMTGNNLQLFVGKNGGADKLLFCGSKSTKEIETELYFETDAGNNIYFMRIVHVAGDTFIFADEQVAFSNKSRDTQSPLRTLGGGHKESLLVNYSSITNEKLCKTAKVIGNIINQWRFYQFHDTSDEAAIKQKVYIEDNQYLRDNAGNLAPFLYAMKRVEPLYYQRIINTIRLVAPFFDDFILEPDVYNEKQILLRWKDRDSGMIFDVNQLSDGTLRMIALITLLQQPKLPSLICIDEPELGLHPFAINILSDLLKGASDKSQIIVSTQSVTLVNTLEPEDLIVVDKKGGESIFTRVDRSSLETWMEEYTLGDIWEKNIIGGRPSK</sequence>
<dbReference type="InterPro" id="IPR014555">
    <property type="entry name" value="RecF-like"/>
</dbReference>
<dbReference type="InterPro" id="IPR038729">
    <property type="entry name" value="Rad50/SbcC_AAA"/>
</dbReference>
<evidence type="ECO:0000259" key="2">
    <source>
        <dbReference type="Pfam" id="PF13476"/>
    </source>
</evidence>
<protein>
    <submittedName>
        <fullName evidence="3">AAA family ATPase</fullName>
    </submittedName>
</protein>
<feature type="domain" description="ATPase AAA-type core" evidence="1">
    <location>
        <begin position="197"/>
        <end position="322"/>
    </location>
</feature>
<dbReference type="PANTHER" id="PTHR32182">
    <property type="entry name" value="DNA REPLICATION AND REPAIR PROTEIN RECF"/>
    <property type="match status" value="1"/>
</dbReference>